<evidence type="ECO:0000256" key="1">
    <source>
        <dbReference type="SAM" id="MobiDB-lite"/>
    </source>
</evidence>
<evidence type="ECO:0000313" key="3">
    <source>
        <dbReference type="Proteomes" id="UP000219689"/>
    </source>
</evidence>
<sequence length="262" mass="28946">MTDHQFTPETYTGMPDGTAVSPPQLIKDARMLIVGYEADPDVLEAALPPGLEPHPNTLVQLNMYQVPSADRTSHLDPYTLTYLTVEVADHDSRAISSAQGEVPVPGRFWVGYWTDSAQMQRYTRENGGVPALDGSCTWDEDGDELVSTLSVDGEPVIEAEASVGDDQIDTLTGHLHYYAHRQFPDPAGGRAQVSELLEFPIPFVSELYEAEVDRVDFEFPEGSRFQEFAPVEPLSTPSILHGTVTFTYPQGRRLRDYLAADA</sequence>
<protein>
    <submittedName>
        <fullName evidence="2">Acetoacetate decarboxylase</fullName>
    </submittedName>
</protein>
<dbReference type="InterPro" id="IPR010451">
    <property type="entry name" value="Acetoacetate_decarboxylase"/>
</dbReference>
<feature type="compositionally biased region" description="Polar residues" evidence="1">
    <location>
        <begin position="1"/>
        <end position="10"/>
    </location>
</feature>
<feature type="region of interest" description="Disordered" evidence="1">
    <location>
        <begin position="1"/>
        <end position="20"/>
    </location>
</feature>
<dbReference type="InterPro" id="IPR023375">
    <property type="entry name" value="ADC_dom_sf"/>
</dbReference>
<dbReference type="GO" id="GO:0016829">
    <property type="term" value="F:lyase activity"/>
    <property type="evidence" value="ECO:0007669"/>
    <property type="project" value="InterPro"/>
</dbReference>
<reference evidence="2 3" key="1">
    <citation type="submission" date="2017-09" db="EMBL/GenBank/DDBJ databases">
        <title>Genome sequences of Natrinema ejinorence JCM 13890T.</title>
        <authorList>
            <person name="Roh S.W."/>
            <person name="Kim Y.B."/>
            <person name="Kim J.Y."/>
        </authorList>
    </citation>
    <scope>NUCLEOTIDE SEQUENCE [LARGE SCALE GENOMIC DNA]</scope>
    <source>
        <strain evidence="2 3">JCM 13890</strain>
    </source>
</reference>
<dbReference type="EMBL" id="NXNI01000001">
    <property type="protein sequence ID" value="PCR89517.1"/>
    <property type="molecule type" value="Genomic_DNA"/>
</dbReference>
<dbReference type="OrthoDB" id="180993at2157"/>
<dbReference type="Gene3D" id="2.40.400.10">
    <property type="entry name" value="Acetoacetate decarboxylase-like"/>
    <property type="match status" value="1"/>
</dbReference>
<evidence type="ECO:0000313" key="2">
    <source>
        <dbReference type="EMBL" id="PCR89517.1"/>
    </source>
</evidence>
<comment type="caution">
    <text evidence="2">The sequence shown here is derived from an EMBL/GenBank/DDBJ whole genome shotgun (WGS) entry which is preliminary data.</text>
</comment>
<name>A0A2A5QRQ2_9EURY</name>
<dbReference type="Pfam" id="PF06314">
    <property type="entry name" value="ADC"/>
    <property type="match status" value="1"/>
</dbReference>
<dbReference type="SUPFAM" id="SSF160104">
    <property type="entry name" value="Acetoacetate decarboxylase-like"/>
    <property type="match status" value="1"/>
</dbReference>
<gene>
    <name evidence="2" type="ORF">CP557_02605</name>
</gene>
<dbReference type="RefSeq" id="WP_097378463.1">
    <property type="nucleotide sequence ID" value="NZ_NXNI01000001.1"/>
</dbReference>
<organism evidence="2 3">
    <name type="scientific">Natrinema ejinorense</name>
    <dbReference type="NCBI Taxonomy" id="373386"/>
    <lineage>
        <taxon>Archaea</taxon>
        <taxon>Methanobacteriati</taxon>
        <taxon>Methanobacteriota</taxon>
        <taxon>Stenosarchaea group</taxon>
        <taxon>Halobacteria</taxon>
        <taxon>Halobacteriales</taxon>
        <taxon>Natrialbaceae</taxon>
        <taxon>Natrinema</taxon>
    </lineage>
</organism>
<dbReference type="Proteomes" id="UP000219689">
    <property type="component" value="Unassembled WGS sequence"/>
</dbReference>
<keyword evidence="3" id="KW-1185">Reference proteome</keyword>
<accession>A0A2A5QRQ2</accession>
<proteinExistence type="predicted"/>
<dbReference type="AlphaFoldDB" id="A0A2A5QRQ2"/>